<proteinExistence type="predicted"/>
<keyword evidence="2" id="KW-1185">Reference proteome</keyword>
<gene>
    <name evidence="1" type="ORF">NUW54_g4290</name>
</gene>
<evidence type="ECO:0000313" key="1">
    <source>
        <dbReference type="EMBL" id="KAJ3005550.1"/>
    </source>
</evidence>
<sequence length="262" mass="28677">MYAAKSLRELTRQRHAPRLAANRPKVGFSTSGTLLNLIPFHIHPVQLLPPEELDDLFNSIILDSALDVQNQMGDSVIETSDSPPPPSYKISQHEFDNKTKRILEQSAAEPPRPRVDEDGFEIWDDAVFEAYALQDDIRSLSIKDSISSGSDREPSGLQPRTSNDFSRTHERGSTSSFTKAQVDARTPPAPRADPNAAGPISSQTRALDATRRRSEKQRFSLRSTASHRTNSANTPSSEPQASGSSSSSVGRQGDLHVHPAAS</sequence>
<reference evidence="1" key="1">
    <citation type="submission" date="2022-08" db="EMBL/GenBank/DDBJ databases">
        <title>Genome Sequence of Pycnoporus sanguineus.</title>
        <authorList>
            <person name="Buettner E."/>
        </authorList>
    </citation>
    <scope>NUCLEOTIDE SEQUENCE</scope>
    <source>
        <strain evidence="1">CG-C14</strain>
    </source>
</reference>
<organism evidence="1 2">
    <name type="scientific">Trametes sanguinea</name>
    <dbReference type="NCBI Taxonomy" id="158606"/>
    <lineage>
        <taxon>Eukaryota</taxon>
        <taxon>Fungi</taxon>
        <taxon>Dikarya</taxon>
        <taxon>Basidiomycota</taxon>
        <taxon>Agaricomycotina</taxon>
        <taxon>Agaricomycetes</taxon>
        <taxon>Polyporales</taxon>
        <taxon>Polyporaceae</taxon>
        <taxon>Trametes</taxon>
    </lineage>
</organism>
<protein>
    <submittedName>
        <fullName evidence="1">Uncharacterized protein</fullName>
    </submittedName>
</protein>
<accession>A0ACC1PZX6</accession>
<dbReference type="EMBL" id="JANSHE010000967">
    <property type="protein sequence ID" value="KAJ3005550.1"/>
    <property type="molecule type" value="Genomic_DNA"/>
</dbReference>
<dbReference type="Proteomes" id="UP001144978">
    <property type="component" value="Unassembled WGS sequence"/>
</dbReference>
<comment type="caution">
    <text evidence="1">The sequence shown here is derived from an EMBL/GenBank/DDBJ whole genome shotgun (WGS) entry which is preliminary data.</text>
</comment>
<name>A0ACC1PZX6_9APHY</name>
<evidence type="ECO:0000313" key="2">
    <source>
        <dbReference type="Proteomes" id="UP001144978"/>
    </source>
</evidence>